<evidence type="ECO:0000313" key="1">
    <source>
        <dbReference type="Proteomes" id="UP000095286"/>
    </source>
</evidence>
<name>A0AC35TGP2_9BILA</name>
<dbReference type="WBParaSite" id="RSKR_0000041650.1">
    <property type="protein sequence ID" value="RSKR_0000041650.1"/>
    <property type="gene ID" value="RSKR_0000041650"/>
</dbReference>
<accession>A0AC35TGP2</accession>
<protein>
    <submittedName>
        <fullName evidence="2">DUF4773 domain-containing protein</fullName>
    </submittedName>
</protein>
<reference evidence="2" key="1">
    <citation type="submission" date="2016-11" db="UniProtKB">
        <authorList>
            <consortium name="WormBaseParasite"/>
        </authorList>
    </citation>
    <scope>IDENTIFICATION</scope>
    <source>
        <strain evidence="2">KR3021</strain>
    </source>
</reference>
<organism evidence="1 2">
    <name type="scientific">Rhabditophanes sp. KR3021</name>
    <dbReference type="NCBI Taxonomy" id="114890"/>
    <lineage>
        <taxon>Eukaryota</taxon>
        <taxon>Metazoa</taxon>
        <taxon>Ecdysozoa</taxon>
        <taxon>Nematoda</taxon>
        <taxon>Chromadorea</taxon>
        <taxon>Rhabditida</taxon>
        <taxon>Tylenchina</taxon>
        <taxon>Panagrolaimomorpha</taxon>
        <taxon>Strongyloidoidea</taxon>
        <taxon>Alloionematidae</taxon>
        <taxon>Rhabditophanes</taxon>
    </lineage>
</organism>
<evidence type="ECO:0000313" key="2">
    <source>
        <dbReference type="WBParaSite" id="RSKR_0000041650.1"/>
    </source>
</evidence>
<sequence length="75" mass="8627">MDFDGYEFVHEEISLRNPPPLCIGIPMLKEYADGCIKLYDIRKTEKSLHICAELNISLIHIHIVKENLGCFDIPL</sequence>
<dbReference type="Proteomes" id="UP000095286">
    <property type="component" value="Unplaced"/>
</dbReference>
<proteinExistence type="predicted"/>